<comment type="subcellular location">
    <subcellularLocation>
        <location evidence="1">Endoplasmic reticulum membrane</location>
        <topology evidence="1">Multi-pass membrane protein</topology>
    </subcellularLocation>
</comment>
<dbReference type="AlphaFoldDB" id="A0AAE1C5Z8"/>
<protein>
    <recommendedName>
        <fullName evidence="11">Seipin</fullName>
    </recommendedName>
</protein>
<evidence type="ECO:0000256" key="6">
    <source>
        <dbReference type="ARBA" id="ARBA00023136"/>
    </source>
</evidence>
<evidence type="ECO:0000313" key="10">
    <source>
        <dbReference type="Proteomes" id="UP001274830"/>
    </source>
</evidence>
<dbReference type="GO" id="GO:0005789">
    <property type="term" value="C:endoplasmic reticulum membrane"/>
    <property type="evidence" value="ECO:0007669"/>
    <property type="project" value="UniProtKB-SubCell"/>
</dbReference>
<keyword evidence="5" id="KW-0443">Lipid metabolism</keyword>
<evidence type="ECO:0000256" key="7">
    <source>
        <dbReference type="SAM" id="MobiDB-lite"/>
    </source>
</evidence>
<reference evidence="9" key="1">
    <citation type="submission" date="2023-07" db="EMBL/GenBank/DDBJ databases">
        <title>Black Yeasts Isolated from many extreme environments.</title>
        <authorList>
            <person name="Coleine C."/>
            <person name="Stajich J.E."/>
            <person name="Selbmann L."/>
        </authorList>
    </citation>
    <scope>NUCLEOTIDE SEQUENCE</scope>
    <source>
        <strain evidence="9">CCFEE 5485</strain>
    </source>
</reference>
<keyword evidence="3" id="KW-0256">Endoplasmic reticulum</keyword>
<dbReference type="Proteomes" id="UP001274830">
    <property type="component" value="Unassembled WGS sequence"/>
</dbReference>
<dbReference type="GO" id="GO:0140042">
    <property type="term" value="P:lipid droplet formation"/>
    <property type="evidence" value="ECO:0007669"/>
    <property type="project" value="UniProtKB-ARBA"/>
</dbReference>
<evidence type="ECO:0000256" key="8">
    <source>
        <dbReference type="SAM" id="Phobius"/>
    </source>
</evidence>
<accession>A0AAE1C5Z8</accession>
<dbReference type="CDD" id="cd23995">
    <property type="entry name" value="Seipin_BSCL2_like"/>
    <property type="match status" value="1"/>
</dbReference>
<evidence type="ECO:0008006" key="11">
    <source>
        <dbReference type="Google" id="ProtNLM"/>
    </source>
</evidence>
<dbReference type="EMBL" id="JAUTXT010000002">
    <property type="protein sequence ID" value="KAK3679388.1"/>
    <property type="molecule type" value="Genomic_DNA"/>
</dbReference>
<keyword evidence="2 8" id="KW-0812">Transmembrane</keyword>
<keyword evidence="6 8" id="KW-0472">Membrane</keyword>
<evidence type="ECO:0000313" key="9">
    <source>
        <dbReference type="EMBL" id="KAK3679388.1"/>
    </source>
</evidence>
<gene>
    <name evidence="9" type="ORF">LTR78_000949</name>
</gene>
<dbReference type="PANTHER" id="PTHR21212">
    <property type="entry name" value="BERNARDINELLI-SEIP CONGENITAL LIPODYSTROPHY 2 HOMOLOG BSCL2 PROTEIN"/>
    <property type="match status" value="1"/>
</dbReference>
<dbReference type="PANTHER" id="PTHR21212:SF0">
    <property type="entry name" value="SEIPIN"/>
    <property type="match status" value="1"/>
</dbReference>
<organism evidence="9 10">
    <name type="scientific">Recurvomyces mirabilis</name>
    <dbReference type="NCBI Taxonomy" id="574656"/>
    <lineage>
        <taxon>Eukaryota</taxon>
        <taxon>Fungi</taxon>
        <taxon>Dikarya</taxon>
        <taxon>Ascomycota</taxon>
        <taxon>Pezizomycotina</taxon>
        <taxon>Dothideomycetes</taxon>
        <taxon>Dothideomycetidae</taxon>
        <taxon>Mycosphaerellales</taxon>
        <taxon>Teratosphaeriaceae</taxon>
        <taxon>Recurvomyces</taxon>
    </lineage>
</organism>
<evidence type="ECO:0000256" key="4">
    <source>
        <dbReference type="ARBA" id="ARBA00022989"/>
    </source>
</evidence>
<keyword evidence="4 8" id="KW-1133">Transmembrane helix</keyword>
<feature type="region of interest" description="Disordered" evidence="7">
    <location>
        <begin position="318"/>
        <end position="421"/>
    </location>
</feature>
<evidence type="ECO:0000256" key="1">
    <source>
        <dbReference type="ARBA" id="ARBA00004477"/>
    </source>
</evidence>
<feature type="transmembrane region" description="Helical" evidence="8">
    <location>
        <begin position="270"/>
        <end position="295"/>
    </location>
</feature>
<comment type="caution">
    <text evidence="9">The sequence shown here is derived from an EMBL/GenBank/DDBJ whole genome shotgun (WGS) entry which is preliminary data.</text>
</comment>
<name>A0AAE1C5Z8_9PEZI</name>
<dbReference type="Pfam" id="PF06775">
    <property type="entry name" value="Seipin"/>
    <property type="match status" value="1"/>
</dbReference>
<evidence type="ECO:0000256" key="2">
    <source>
        <dbReference type="ARBA" id="ARBA00022692"/>
    </source>
</evidence>
<dbReference type="GO" id="GO:0006629">
    <property type="term" value="P:lipid metabolic process"/>
    <property type="evidence" value="ECO:0007669"/>
    <property type="project" value="UniProtKB-KW"/>
</dbReference>
<feature type="compositionally biased region" description="Polar residues" evidence="7">
    <location>
        <begin position="328"/>
        <end position="347"/>
    </location>
</feature>
<dbReference type="InterPro" id="IPR009617">
    <property type="entry name" value="Seipin"/>
</dbReference>
<proteinExistence type="predicted"/>
<feature type="compositionally biased region" description="Basic and acidic residues" evidence="7">
    <location>
        <begin position="351"/>
        <end position="362"/>
    </location>
</feature>
<feature type="compositionally biased region" description="Acidic residues" evidence="7">
    <location>
        <begin position="376"/>
        <end position="387"/>
    </location>
</feature>
<evidence type="ECO:0000256" key="3">
    <source>
        <dbReference type="ARBA" id="ARBA00022824"/>
    </source>
</evidence>
<keyword evidence="10" id="KW-1185">Reference proteome</keyword>
<feature type="transmembrane region" description="Helical" evidence="8">
    <location>
        <begin position="40"/>
        <end position="67"/>
    </location>
</feature>
<sequence length="421" mass="47696">MPPKSPVDDDEERSRGLIGLVQSLVLKPFRIALSRTALRAYLTTIIVVTTAITLLGFAISAYLLFYWSYVPRIGFERPINLQFDIVHGPSIGNSEVAKNYHPYPYGIVNLYPDIFGAQIYDVAIELTLPRTPENVNAGNFMLEVSMLAPREGAFSSIAEKVQAGMTSGTTEPGVLATSRRSAILQYRSPIIELVYKLTEIHWYLLNVRSESDKLRVLIFEGVEFSRGARNVPRTMRLEIQSTERLRVYDAKAVFRARFHGLRWLMYNHRIISGVLFIGGFWTTEMIFAGLAWALIAMSYAPTTQETKAEELDELAQRVKDEPDDESHTPQMSDTERTFPTLSGQQPLRYQPEPRIKLEHGERPAIVPEYVSRATEADVEDEDEDADFLLDSGLGTSLESSGPRRADSIKRRRGRTRPYEEE</sequence>
<evidence type="ECO:0000256" key="5">
    <source>
        <dbReference type="ARBA" id="ARBA00023098"/>
    </source>
</evidence>